<feature type="non-terminal residue" evidence="1">
    <location>
        <position position="1"/>
    </location>
</feature>
<accession>A0ACA9MRX4</accession>
<dbReference type="EMBL" id="CAJVPM010015446">
    <property type="protein sequence ID" value="CAG8607905.1"/>
    <property type="molecule type" value="Genomic_DNA"/>
</dbReference>
<protein>
    <submittedName>
        <fullName evidence="1">10119_t:CDS:1</fullName>
    </submittedName>
</protein>
<sequence length="68" mass="7805">NCKEMNQNKCNDIRNILKNVQLTNLQEDNLQYQTGNNNNSLITNEKEIKPILLSIGEKAFINCQLLKA</sequence>
<dbReference type="Proteomes" id="UP000789860">
    <property type="component" value="Unassembled WGS sequence"/>
</dbReference>
<keyword evidence="2" id="KW-1185">Reference proteome</keyword>
<reference evidence="1" key="1">
    <citation type="submission" date="2021-06" db="EMBL/GenBank/DDBJ databases">
        <authorList>
            <person name="Kallberg Y."/>
            <person name="Tangrot J."/>
            <person name="Rosling A."/>
        </authorList>
    </citation>
    <scope>NUCLEOTIDE SEQUENCE</scope>
    <source>
        <strain evidence="1">AU212A</strain>
    </source>
</reference>
<gene>
    <name evidence="1" type="ORF">SCALOS_LOCUS7174</name>
</gene>
<proteinExistence type="predicted"/>
<evidence type="ECO:0000313" key="1">
    <source>
        <dbReference type="EMBL" id="CAG8607905.1"/>
    </source>
</evidence>
<comment type="caution">
    <text evidence="1">The sequence shown here is derived from an EMBL/GenBank/DDBJ whole genome shotgun (WGS) entry which is preliminary data.</text>
</comment>
<evidence type="ECO:0000313" key="2">
    <source>
        <dbReference type="Proteomes" id="UP000789860"/>
    </source>
</evidence>
<organism evidence="1 2">
    <name type="scientific">Scutellospora calospora</name>
    <dbReference type="NCBI Taxonomy" id="85575"/>
    <lineage>
        <taxon>Eukaryota</taxon>
        <taxon>Fungi</taxon>
        <taxon>Fungi incertae sedis</taxon>
        <taxon>Mucoromycota</taxon>
        <taxon>Glomeromycotina</taxon>
        <taxon>Glomeromycetes</taxon>
        <taxon>Diversisporales</taxon>
        <taxon>Gigasporaceae</taxon>
        <taxon>Scutellospora</taxon>
    </lineage>
</organism>
<name>A0ACA9MRX4_9GLOM</name>